<organism evidence="1 2">
    <name type="scientific">Hydra vulgaris</name>
    <name type="common">Hydra</name>
    <name type="synonym">Hydra attenuata</name>
    <dbReference type="NCBI Taxonomy" id="6087"/>
    <lineage>
        <taxon>Eukaryota</taxon>
        <taxon>Metazoa</taxon>
        <taxon>Cnidaria</taxon>
        <taxon>Hydrozoa</taxon>
        <taxon>Hydroidolina</taxon>
        <taxon>Anthoathecata</taxon>
        <taxon>Aplanulata</taxon>
        <taxon>Hydridae</taxon>
        <taxon>Hydra</taxon>
    </lineage>
</organism>
<evidence type="ECO:0000313" key="1">
    <source>
        <dbReference type="Proteomes" id="UP001652625"/>
    </source>
</evidence>
<evidence type="ECO:0000313" key="2">
    <source>
        <dbReference type="RefSeq" id="XP_065657686.1"/>
    </source>
</evidence>
<dbReference type="GeneID" id="136082404"/>
<dbReference type="RefSeq" id="XP_065657686.1">
    <property type="nucleotide sequence ID" value="XM_065801614.1"/>
</dbReference>
<keyword evidence="1" id="KW-1185">Reference proteome</keyword>
<reference evidence="2" key="1">
    <citation type="submission" date="2025-08" db="UniProtKB">
        <authorList>
            <consortium name="RefSeq"/>
        </authorList>
    </citation>
    <scope>IDENTIFICATION</scope>
</reference>
<sequence length="178" mass="19748">MKDKKGRSRMQCLKPGCDCDECTKEKDFGLCAYCDHAPVLHKVEDNFNLVEDIELAHFSKSNAIQNTISKPAILSRSEIDFNNKVMSPMKKQCIQQAKPFQDSTGKVVSVSKTVLHHKSNTLFENGLAPILNSCTDGMIVLSASNLTFSLRSKFKLPALNCLRSASGLQKHLFTKVSP</sequence>
<dbReference type="Proteomes" id="UP001652625">
    <property type="component" value="Chromosome 07"/>
</dbReference>
<name>A0ABM4C7U6_HYDVU</name>
<accession>A0ABM4C7U6</accession>
<protein>
    <submittedName>
        <fullName evidence="2">Uncharacterized protein LOC136082404 isoform X3</fullName>
    </submittedName>
</protein>
<gene>
    <name evidence="2" type="primary">LOC136082404</name>
</gene>
<proteinExistence type="predicted"/>